<protein>
    <submittedName>
        <fullName evidence="2">Uncharacterized protein</fullName>
    </submittedName>
</protein>
<feature type="compositionally biased region" description="Pro residues" evidence="1">
    <location>
        <begin position="18"/>
        <end position="42"/>
    </location>
</feature>
<dbReference type="AlphaFoldDB" id="A0A6J4JUG5"/>
<reference evidence="2" key="1">
    <citation type="submission" date="2020-02" db="EMBL/GenBank/DDBJ databases">
        <authorList>
            <person name="Meier V. D."/>
        </authorList>
    </citation>
    <scope>NUCLEOTIDE SEQUENCE</scope>
    <source>
        <strain evidence="2">AVDCRST_MAG08</strain>
    </source>
</reference>
<evidence type="ECO:0000256" key="1">
    <source>
        <dbReference type="SAM" id="MobiDB-lite"/>
    </source>
</evidence>
<feature type="non-terminal residue" evidence="2">
    <location>
        <position position="59"/>
    </location>
</feature>
<accession>A0A6J4JUG5</accession>
<gene>
    <name evidence="2" type="ORF">AVDCRST_MAG08-4344</name>
</gene>
<sequence>CSTTSGRGLGRDKTKGPNPWPEQPSSSPPWPPSWPSSAPPASPSTRAISTACRCRPSST</sequence>
<dbReference type="EMBL" id="CADCTG010000352">
    <property type="protein sequence ID" value="CAA9287870.1"/>
    <property type="molecule type" value="Genomic_DNA"/>
</dbReference>
<proteinExistence type="predicted"/>
<evidence type="ECO:0000313" key="2">
    <source>
        <dbReference type="EMBL" id="CAA9287870.1"/>
    </source>
</evidence>
<feature type="region of interest" description="Disordered" evidence="1">
    <location>
        <begin position="1"/>
        <end position="59"/>
    </location>
</feature>
<name>A0A6J4JUG5_9PROT</name>
<organism evidence="2">
    <name type="scientific">uncultured Acetobacteraceae bacterium</name>
    <dbReference type="NCBI Taxonomy" id="169975"/>
    <lineage>
        <taxon>Bacteria</taxon>
        <taxon>Pseudomonadati</taxon>
        <taxon>Pseudomonadota</taxon>
        <taxon>Alphaproteobacteria</taxon>
        <taxon>Acetobacterales</taxon>
        <taxon>Acetobacteraceae</taxon>
        <taxon>environmental samples</taxon>
    </lineage>
</organism>
<feature type="non-terminal residue" evidence="2">
    <location>
        <position position="1"/>
    </location>
</feature>